<dbReference type="Pfam" id="PF17318">
    <property type="entry name" value="DUF5361"/>
    <property type="match status" value="1"/>
</dbReference>
<sequence length="125" mass="14255">MHAGLRFDRPACSWEDLHAFTVASPPGTAIHYELAEGWPLDSHLLAGILERLNDWLWLHTKDAQRKPPRNRPKQIPRPGVRERANALTAALGGRTQQVVPMAAFTSMWREARARWKRQKGVSDEQ</sequence>
<reference evidence="1 2" key="1">
    <citation type="journal article" date="2013" name="Genome Announc.">
        <title>Complete Genome Sequence of Mycobacterium massiliense Clinical Strain Asan 50594, Belonging to the Type II Genotype.</title>
        <authorList>
            <person name="Kim B.J."/>
            <person name="Kim B.R."/>
            <person name="Hong S.H."/>
            <person name="Seok S.H."/>
            <person name="Kook Y.H."/>
            <person name="Kim B.J."/>
        </authorList>
    </citation>
    <scope>NUCLEOTIDE SEQUENCE [LARGE SCALE GENOMIC DNA]</scope>
    <source>
        <strain evidence="1 2">50594</strain>
    </source>
</reference>
<accession>A0AB33AEA7</accession>
<protein>
    <submittedName>
        <fullName evidence="1">Uncharacterized protein</fullName>
    </submittedName>
</protein>
<evidence type="ECO:0000313" key="2">
    <source>
        <dbReference type="Proteomes" id="UP000013961"/>
    </source>
</evidence>
<gene>
    <name evidence="1" type="ORF">MASS_3455</name>
</gene>
<dbReference type="AlphaFoldDB" id="A0AB33AEA7"/>
<proteinExistence type="predicted"/>
<organism evidence="1 2">
    <name type="scientific">Mycobacteroides abscessus subsp. bolletii 50594</name>
    <dbReference type="NCBI Taxonomy" id="1303024"/>
    <lineage>
        <taxon>Bacteria</taxon>
        <taxon>Bacillati</taxon>
        <taxon>Actinomycetota</taxon>
        <taxon>Actinomycetes</taxon>
        <taxon>Mycobacteriales</taxon>
        <taxon>Mycobacteriaceae</taxon>
        <taxon>Mycobacteroides</taxon>
        <taxon>Mycobacteroides abscessus</taxon>
    </lineage>
</organism>
<dbReference type="EMBL" id="CP004374">
    <property type="protein sequence ID" value="AGM30057.1"/>
    <property type="molecule type" value="Genomic_DNA"/>
</dbReference>
<dbReference type="Proteomes" id="UP000013961">
    <property type="component" value="Chromosome"/>
</dbReference>
<name>A0AB33AEA7_9MYCO</name>
<dbReference type="InterPro" id="IPR035286">
    <property type="entry name" value="DUF5361"/>
</dbReference>
<evidence type="ECO:0000313" key="1">
    <source>
        <dbReference type="EMBL" id="AGM30057.1"/>
    </source>
</evidence>
<dbReference type="KEGG" id="mabb:MASS_3455"/>